<feature type="domain" description="SGNH hydrolase-type esterase" evidence="2">
    <location>
        <begin position="36"/>
        <end position="210"/>
    </location>
</feature>
<feature type="compositionally biased region" description="Basic and acidic residues" evidence="1">
    <location>
        <begin position="268"/>
        <end position="279"/>
    </location>
</feature>
<dbReference type="InterPro" id="IPR053140">
    <property type="entry name" value="GDSL_Rv0518-like"/>
</dbReference>
<sequence length="279" mass="30877">MLVSGRAAAFPEQRHGRTRRDFGGGAVAAEYSSFVAIGDSFTEGVGDPDPDGDRDRGWADLFALRAAEQWPGFAYANLAIRGRLFDRIVDEQVVPAIKQSPDLVSFAAGGNDALRPGFNAVQLATRAHEVVRLFKASGAEVILFTCADVTPHIPGMAMIRRRFITTNDAYKRVAKRHNAILVDLWADRAFDDPRLWSADRLHLNTLGHQRVAHDVCLALGVEPDPAWLEPLPVQPRPRREMNGVKWAGKHLAPWVKRRITGKSSGDTVHPKRPELTKVK</sequence>
<evidence type="ECO:0000313" key="4">
    <source>
        <dbReference type="Proteomes" id="UP000477750"/>
    </source>
</evidence>
<organism evidence="3 4">
    <name type="scientific">Glycomyces albidus</name>
    <dbReference type="NCBI Taxonomy" id="2656774"/>
    <lineage>
        <taxon>Bacteria</taxon>
        <taxon>Bacillati</taxon>
        <taxon>Actinomycetota</taxon>
        <taxon>Actinomycetes</taxon>
        <taxon>Glycomycetales</taxon>
        <taxon>Glycomycetaceae</taxon>
        <taxon>Glycomyces</taxon>
    </lineage>
</organism>
<dbReference type="PANTHER" id="PTHR43784:SF2">
    <property type="entry name" value="GDSL-LIKE LIPASE_ACYLHYDROLASE, PUTATIVE (AFU_ORTHOLOGUE AFUA_2G00820)-RELATED"/>
    <property type="match status" value="1"/>
</dbReference>
<evidence type="ECO:0000313" key="3">
    <source>
        <dbReference type="EMBL" id="MQM25753.1"/>
    </source>
</evidence>
<protein>
    <submittedName>
        <fullName evidence="3">SGNH/GDSL hydrolase family protein</fullName>
    </submittedName>
</protein>
<accession>A0A6L5G818</accession>
<feature type="region of interest" description="Disordered" evidence="1">
    <location>
        <begin position="258"/>
        <end position="279"/>
    </location>
</feature>
<reference evidence="3 4" key="1">
    <citation type="submission" date="2019-10" db="EMBL/GenBank/DDBJ databases">
        <title>Glycomyces albidus sp. nov., a novel actinomycete isolated from rhizosphere soil of wheat (Triticum aestivum L.).</title>
        <authorList>
            <person name="Qian L."/>
        </authorList>
    </citation>
    <scope>NUCLEOTIDE SEQUENCE [LARGE SCALE GENOMIC DNA]</scope>
    <source>
        <strain evidence="3 4">NEAU-7082</strain>
    </source>
</reference>
<dbReference type="PANTHER" id="PTHR43784">
    <property type="entry name" value="GDSL-LIKE LIPASE/ACYLHYDROLASE, PUTATIVE (AFU_ORTHOLOGUE AFUA_2G00820)-RELATED"/>
    <property type="match status" value="1"/>
</dbReference>
<keyword evidence="3" id="KW-0378">Hydrolase</keyword>
<dbReference type="Pfam" id="PF13472">
    <property type="entry name" value="Lipase_GDSL_2"/>
    <property type="match status" value="1"/>
</dbReference>
<dbReference type="EMBL" id="WIAO01000008">
    <property type="protein sequence ID" value="MQM25753.1"/>
    <property type="molecule type" value="Genomic_DNA"/>
</dbReference>
<evidence type="ECO:0000256" key="1">
    <source>
        <dbReference type="SAM" id="MobiDB-lite"/>
    </source>
</evidence>
<comment type="caution">
    <text evidence="3">The sequence shown here is derived from an EMBL/GenBank/DDBJ whole genome shotgun (WGS) entry which is preliminary data.</text>
</comment>
<dbReference type="AlphaFoldDB" id="A0A6L5G818"/>
<keyword evidence="4" id="KW-1185">Reference proteome</keyword>
<dbReference type="SUPFAM" id="SSF52266">
    <property type="entry name" value="SGNH hydrolase"/>
    <property type="match status" value="1"/>
</dbReference>
<dbReference type="InterPro" id="IPR036514">
    <property type="entry name" value="SGNH_hydro_sf"/>
</dbReference>
<evidence type="ECO:0000259" key="2">
    <source>
        <dbReference type="Pfam" id="PF13472"/>
    </source>
</evidence>
<dbReference type="Proteomes" id="UP000477750">
    <property type="component" value="Unassembled WGS sequence"/>
</dbReference>
<dbReference type="InterPro" id="IPR013830">
    <property type="entry name" value="SGNH_hydro"/>
</dbReference>
<dbReference type="Gene3D" id="3.40.50.1110">
    <property type="entry name" value="SGNH hydrolase"/>
    <property type="match status" value="1"/>
</dbReference>
<gene>
    <name evidence="3" type="ORF">GFD30_09250</name>
</gene>
<name>A0A6L5G818_9ACTN</name>
<proteinExistence type="predicted"/>
<dbReference type="GO" id="GO:0016787">
    <property type="term" value="F:hydrolase activity"/>
    <property type="evidence" value="ECO:0007669"/>
    <property type="project" value="UniProtKB-KW"/>
</dbReference>
<dbReference type="CDD" id="cd01832">
    <property type="entry name" value="SGNH_hydrolase_like_1"/>
    <property type="match status" value="1"/>
</dbReference>